<dbReference type="Gene3D" id="2.60.120.260">
    <property type="entry name" value="Galactose-binding domain-like"/>
    <property type="match status" value="1"/>
</dbReference>
<accession>L7UG43</accession>
<evidence type="ECO:0000313" key="2">
    <source>
        <dbReference type="Proteomes" id="UP000011131"/>
    </source>
</evidence>
<organism evidence="1 2">
    <name type="scientific">Myxococcus stipitatus (strain DSM 14675 / JCM 12634 / Mx s8)</name>
    <dbReference type="NCBI Taxonomy" id="1278073"/>
    <lineage>
        <taxon>Bacteria</taxon>
        <taxon>Pseudomonadati</taxon>
        <taxon>Myxococcota</taxon>
        <taxon>Myxococcia</taxon>
        <taxon>Myxococcales</taxon>
        <taxon>Cystobacterineae</taxon>
        <taxon>Myxococcaceae</taxon>
        <taxon>Myxococcus</taxon>
    </lineage>
</organism>
<evidence type="ECO:0000313" key="1">
    <source>
        <dbReference type="EMBL" id="AGC46983.1"/>
    </source>
</evidence>
<dbReference type="PATRIC" id="fig|1278073.3.peg.5786"/>
<dbReference type="SUPFAM" id="SSF49785">
    <property type="entry name" value="Galactose-binding domain-like"/>
    <property type="match status" value="1"/>
</dbReference>
<evidence type="ECO:0008006" key="3">
    <source>
        <dbReference type="Google" id="ProtNLM"/>
    </source>
</evidence>
<dbReference type="EMBL" id="CP004025">
    <property type="protein sequence ID" value="AGC46983.1"/>
    <property type="molecule type" value="Genomic_DNA"/>
</dbReference>
<dbReference type="InterPro" id="IPR008979">
    <property type="entry name" value="Galactose-bd-like_sf"/>
</dbReference>
<dbReference type="HOGENOM" id="CLU_899621_0_0_7"/>
<dbReference type="AlphaFoldDB" id="L7UG43"/>
<dbReference type="Proteomes" id="UP000011131">
    <property type="component" value="Chromosome"/>
</dbReference>
<proteinExistence type="predicted"/>
<dbReference type="eggNOG" id="COG3537">
    <property type="taxonomic scope" value="Bacteria"/>
</dbReference>
<dbReference type="STRING" id="1278073.MYSTI_05707"/>
<sequence length="309" mass="32784">MGFRMTRGRSLVAGALVSMWAPGCLPGQDEVDASLGAPRADLATQTQGVTCGTSQVPVMTSATLPGGIVTRSGAFGAGYEAWLAFDGVVGTGSMWISGLKQTPAWLGYEWTDGPRQIVRYAIHFSNGSLTSRAPKDWTLQGWNGSQWVVVDTRTNEVNWGGSERRVYSLAASATYSKFRLQVTDDNDSRTGIEVVSMGRLELLGCLPDTTPPTVPVLSHFSPVSPSATSTPDLIGRAETNSTVRVYANATCSGTPVVSVTAGTERTFMASVPVTPNATTVLTALRPETCPAARSPRATCMTAWPRRCPC</sequence>
<name>L7UG43_MYXSD</name>
<reference evidence="1 2" key="1">
    <citation type="journal article" date="2013" name="Genome Announc.">
        <title>Complete genome sequence of Myxococcus stipitatus strain DSM 14675, a fruiting myxobacterium.</title>
        <authorList>
            <person name="Huntley S."/>
            <person name="Kneip S."/>
            <person name="Treuner-Lange A."/>
            <person name="Sogaard-Andersen L."/>
        </authorList>
    </citation>
    <scope>NUCLEOTIDE SEQUENCE [LARGE SCALE GENOMIC DNA]</scope>
    <source>
        <strain evidence="2">DSM 14675 / JCM 12634 / Mx s8</strain>
    </source>
</reference>
<gene>
    <name evidence="1" type="ordered locus">MYSTI_05707</name>
</gene>
<keyword evidence="2" id="KW-1185">Reference proteome</keyword>
<dbReference type="KEGG" id="msd:MYSTI_05707"/>
<protein>
    <recommendedName>
        <fullName evidence="3">F5/8 type C domain-containing protein</fullName>
    </recommendedName>
</protein>